<evidence type="ECO:0000313" key="5">
    <source>
        <dbReference type="Proteomes" id="UP000587396"/>
    </source>
</evidence>
<dbReference type="Proteomes" id="UP000587396">
    <property type="component" value="Unassembled WGS sequence"/>
</dbReference>
<dbReference type="PANTHER" id="PTHR46797">
    <property type="entry name" value="HTH-TYPE TRANSCRIPTIONAL REGULATOR"/>
    <property type="match status" value="1"/>
</dbReference>
<dbReference type="InterPro" id="IPR010982">
    <property type="entry name" value="Lambda_DNA-bd_dom_sf"/>
</dbReference>
<organism evidence="4 5">
    <name type="scientific">Gordonibacter massiliensis</name>
    <name type="common">ex Traore et al. 2017</name>
    <dbReference type="NCBI Taxonomy" id="1841863"/>
    <lineage>
        <taxon>Bacteria</taxon>
        <taxon>Bacillati</taxon>
        <taxon>Actinomycetota</taxon>
        <taxon>Coriobacteriia</taxon>
        <taxon>Eggerthellales</taxon>
        <taxon>Eggerthellaceae</taxon>
        <taxon>Gordonibacter</taxon>
    </lineage>
</organism>
<sequence>MERNSKTDGTPNVKPDVGRRLRAYRTREGLSIRRLALMTGVDRTSINNIELGRLNTTVDTLSKLADGLGIELGMLFVDEDRIIPKNKE</sequence>
<evidence type="ECO:0000256" key="2">
    <source>
        <dbReference type="SAM" id="MobiDB-lite"/>
    </source>
</evidence>
<gene>
    <name evidence="4" type="ORF">H7313_00390</name>
</gene>
<dbReference type="GO" id="GO:0005829">
    <property type="term" value="C:cytosol"/>
    <property type="evidence" value="ECO:0007669"/>
    <property type="project" value="TreeGrafter"/>
</dbReference>
<dbReference type="GO" id="GO:0003700">
    <property type="term" value="F:DNA-binding transcription factor activity"/>
    <property type="evidence" value="ECO:0007669"/>
    <property type="project" value="TreeGrafter"/>
</dbReference>
<comment type="caution">
    <text evidence="4">The sequence shown here is derived from an EMBL/GenBank/DDBJ whole genome shotgun (WGS) entry which is preliminary data.</text>
</comment>
<evidence type="ECO:0000259" key="3">
    <source>
        <dbReference type="PROSITE" id="PS50943"/>
    </source>
</evidence>
<dbReference type="GO" id="GO:0003677">
    <property type="term" value="F:DNA binding"/>
    <property type="evidence" value="ECO:0007669"/>
    <property type="project" value="UniProtKB-KW"/>
</dbReference>
<feature type="domain" description="HTH cro/C1-type" evidence="3">
    <location>
        <begin position="21"/>
        <end position="75"/>
    </location>
</feature>
<dbReference type="PANTHER" id="PTHR46797:SF1">
    <property type="entry name" value="METHYLPHOSPHONATE SYNTHASE"/>
    <property type="match status" value="1"/>
</dbReference>
<reference evidence="4 5" key="1">
    <citation type="submission" date="2020-08" db="EMBL/GenBank/DDBJ databases">
        <authorList>
            <person name="Liu C."/>
            <person name="Sun Q."/>
        </authorList>
    </citation>
    <scope>NUCLEOTIDE SEQUENCE [LARGE SCALE GENOMIC DNA]</scope>
    <source>
        <strain evidence="4 5">N22</strain>
    </source>
</reference>
<dbReference type="SMART" id="SM00530">
    <property type="entry name" value="HTH_XRE"/>
    <property type="match status" value="1"/>
</dbReference>
<proteinExistence type="predicted"/>
<keyword evidence="5" id="KW-1185">Reference proteome</keyword>
<protein>
    <submittedName>
        <fullName evidence="4">Helix-turn-helix transcriptional regulator</fullName>
    </submittedName>
</protein>
<name>A0A842J7R3_9ACTN</name>
<evidence type="ECO:0000256" key="1">
    <source>
        <dbReference type="ARBA" id="ARBA00023125"/>
    </source>
</evidence>
<accession>A0A842J7R3</accession>
<keyword evidence="1" id="KW-0238">DNA-binding</keyword>
<dbReference type="RefSeq" id="WP_185903897.1">
    <property type="nucleotide sequence ID" value="NZ_JAASIO010000001.1"/>
</dbReference>
<dbReference type="EMBL" id="JACMSE010000001">
    <property type="protein sequence ID" value="MBC2887833.1"/>
    <property type="molecule type" value="Genomic_DNA"/>
</dbReference>
<evidence type="ECO:0000313" key="4">
    <source>
        <dbReference type="EMBL" id="MBC2887833.1"/>
    </source>
</evidence>
<dbReference type="Gene3D" id="1.10.260.40">
    <property type="entry name" value="lambda repressor-like DNA-binding domains"/>
    <property type="match status" value="1"/>
</dbReference>
<dbReference type="CDD" id="cd00093">
    <property type="entry name" value="HTH_XRE"/>
    <property type="match status" value="1"/>
</dbReference>
<feature type="region of interest" description="Disordered" evidence="2">
    <location>
        <begin position="1"/>
        <end position="20"/>
    </location>
</feature>
<dbReference type="PROSITE" id="PS50943">
    <property type="entry name" value="HTH_CROC1"/>
    <property type="match status" value="1"/>
</dbReference>
<dbReference type="AlphaFoldDB" id="A0A842J7R3"/>
<dbReference type="Pfam" id="PF01381">
    <property type="entry name" value="HTH_3"/>
    <property type="match status" value="1"/>
</dbReference>
<dbReference type="SUPFAM" id="SSF47413">
    <property type="entry name" value="lambda repressor-like DNA-binding domains"/>
    <property type="match status" value="1"/>
</dbReference>
<dbReference type="InterPro" id="IPR050807">
    <property type="entry name" value="TransReg_Diox_bact_type"/>
</dbReference>
<dbReference type="InterPro" id="IPR001387">
    <property type="entry name" value="Cro/C1-type_HTH"/>
</dbReference>